<organism evidence="4 5">
    <name type="scientific">Rhizobium glycinendophyticum</name>
    <dbReference type="NCBI Taxonomy" id="2589807"/>
    <lineage>
        <taxon>Bacteria</taxon>
        <taxon>Pseudomonadati</taxon>
        <taxon>Pseudomonadota</taxon>
        <taxon>Alphaproteobacteria</taxon>
        <taxon>Hyphomicrobiales</taxon>
        <taxon>Rhizobiaceae</taxon>
        <taxon>Rhizobium/Agrobacterium group</taxon>
        <taxon>Rhizobium</taxon>
    </lineage>
</organism>
<evidence type="ECO:0000313" key="4">
    <source>
        <dbReference type="EMBL" id="TPP04254.1"/>
    </source>
</evidence>
<dbReference type="GO" id="GO:0006629">
    <property type="term" value="P:lipid metabolic process"/>
    <property type="evidence" value="ECO:0007669"/>
    <property type="project" value="UniProtKB-KW"/>
</dbReference>
<gene>
    <name evidence="4" type="ORF">FJQ55_22630</name>
</gene>
<evidence type="ECO:0000256" key="1">
    <source>
        <dbReference type="ARBA" id="ARBA00023098"/>
    </source>
</evidence>
<sequence>MNSSDDVWLCFSGGNAIGAYHEGVHEALSEAGTKPNAVSGAFIGAIIAALITGNEPVDRISNADPAGHL</sequence>
<dbReference type="Pfam" id="PF01734">
    <property type="entry name" value="Patatin"/>
    <property type="match status" value="1"/>
</dbReference>
<dbReference type="Gene3D" id="3.40.1090.10">
    <property type="entry name" value="Cytosolic phospholipase A2 catalytic domain"/>
    <property type="match status" value="1"/>
</dbReference>
<dbReference type="EMBL" id="VFYP01000008">
    <property type="protein sequence ID" value="TPP04254.1"/>
    <property type="molecule type" value="Genomic_DNA"/>
</dbReference>
<dbReference type="AlphaFoldDB" id="A0A504TPT4"/>
<dbReference type="PROSITE" id="PS51635">
    <property type="entry name" value="PNPLA"/>
    <property type="match status" value="1"/>
</dbReference>
<dbReference type="RefSeq" id="WP_140832347.1">
    <property type="nucleotide sequence ID" value="NZ_VFYP01000008.1"/>
</dbReference>
<evidence type="ECO:0000259" key="3">
    <source>
        <dbReference type="PROSITE" id="PS51635"/>
    </source>
</evidence>
<proteinExistence type="predicted"/>
<dbReference type="SUPFAM" id="SSF52151">
    <property type="entry name" value="FabD/lysophospholipase-like"/>
    <property type="match status" value="1"/>
</dbReference>
<dbReference type="InterPro" id="IPR002641">
    <property type="entry name" value="PNPLA_dom"/>
</dbReference>
<evidence type="ECO:0000256" key="2">
    <source>
        <dbReference type="PROSITE-ProRule" id="PRU01161"/>
    </source>
</evidence>
<name>A0A504TPT4_9HYPH</name>
<reference evidence="4 5" key="1">
    <citation type="submission" date="2019-06" db="EMBL/GenBank/DDBJ databases">
        <title>Rhizobium sp. CL12 isolated from roots of soybean.</title>
        <authorList>
            <person name="Wang C."/>
        </authorList>
    </citation>
    <scope>NUCLEOTIDE SEQUENCE [LARGE SCALE GENOMIC DNA]</scope>
    <source>
        <strain evidence="4 5">CL12</strain>
    </source>
</reference>
<dbReference type="Proteomes" id="UP000316429">
    <property type="component" value="Unassembled WGS sequence"/>
</dbReference>
<protein>
    <recommendedName>
        <fullName evidence="3">PNPLA domain-containing protein</fullName>
    </recommendedName>
</protein>
<keyword evidence="1" id="KW-0443">Lipid metabolism</keyword>
<feature type="domain" description="PNPLA" evidence="3">
    <location>
        <begin position="9"/>
        <end position="69"/>
    </location>
</feature>
<evidence type="ECO:0000313" key="5">
    <source>
        <dbReference type="Proteomes" id="UP000316429"/>
    </source>
</evidence>
<dbReference type="InterPro" id="IPR016035">
    <property type="entry name" value="Acyl_Trfase/lysoPLipase"/>
</dbReference>
<keyword evidence="5" id="KW-1185">Reference proteome</keyword>
<comment type="caution">
    <text evidence="2">Lacks conserved residue(s) required for the propagation of feature annotation.</text>
</comment>
<accession>A0A504TPT4</accession>
<comment type="caution">
    <text evidence="4">The sequence shown here is derived from an EMBL/GenBank/DDBJ whole genome shotgun (WGS) entry which is preliminary data.</text>
</comment>